<feature type="region of interest" description="Disordered" evidence="1">
    <location>
        <begin position="69"/>
        <end position="95"/>
    </location>
</feature>
<evidence type="ECO:0000256" key="1">
    <source>
        <dbReference type="SAM" id="MobiDB-lite"/>
    </source>
</evidence>
<organism evidence="2 3">
    <name type="scientific">Trifolium medium</name>
    <dbReference type="NCBI Taxonomy" id="97028"/>
    <lineage>
        <taxon>Eukaryota</taxon>
        <taxon>Viridiplantae</taxon>
        <taxon>Streptophyta</taxon>
        <taxon>Embryophyta</taxon>
        <taxon>Tracheophyta</taxon>
        <taxon>Spermatophyta</taxon>
        <taxon>Magnoliopsida</taxon>
        <taxon>eudicotyledons</taxon>
        <taxon>Gunneridae</taxon>
        <taxon>Pentapetalae</taxon>
        <taxon>rosids</taxon>
        <taxon>fabids</taxon>
        <taxon>Fabales</taxon>
        <taxon>Fabaceae</taxon>
        <taxon>Papilionoideae</taxon>
        <taxon>50 kb inversion clade</taxon>
        <taxon>NPAAA clade</taxon>
        <taxon>Hologalegina</taxon>
        <taxon>IRL clade</taxon>
        <taxon>Trifolieae</taxon>
        <taxon>Trifolium</taxon>
    </lineage>
</organism>
<dbReference type="InterPro" id="IPR036322">
    <property type="entry name" value="WD40_repeat_dom_sf"/>
</dbReference>
<accession>A0A392N995</accession>
<protein>
    <submittedName>
        <fullName evidence="2">F-box/WD repeat-containing protein sel-10-like</fullName>
    </submittedName>
</protein>
<name>A0A392N995_9FABA</name>
<proteinExistence type="predicted"/>
<gene>
    <name evidence="2" type="ORF">A2U01_0017382</name>
</gene>
<comment type="caution">
    <text evidence="2">The sequence shown here is derived from an EMBL/GenBank/DDBJ whole genome shotgun (WGS) entry which is preliminary data.</text>
</comment>
<dbReference type="AlphaFoldDB" id="A0A392N995"/>
<dbReference type="EMBL" id="LXQA010032230">
    <property type="protein sequence ID" value="MCH96396.1"/>
    <property type="molecule type" value="Genomic_DNA"/>
</dbReference>
<evidence type="ECO:0000313" key="3">
    <source>
        <dbReference type="Proteomes" id="UP000265520"/>
    </source>
</evidence>
<evidence type="ECO:0000313" key="2">
    <source>
        <dbReference type="EMBL" id="MCH96396.1"/>
    </source>
</evidence>
<keyword evidence="3" id="KW-1185">Reference proteome</keyword>
<reference evidence="2 3" key="1">
    <citation type="journal article" date="2018" name="Front. Plant Sci.">
        <title>Red Clover (Trifolium pratense) and Zigzag Clover (T. medium) - A Picture of Genomic Similarities and Differences.</title>
        <authorList>
            <person name="Dluhosova J."/>
            <person name="Istvanek J."/>
            <person name="Nedelnik J."/>
            <person name="Repkova J."/>
        </authorList>
    </citation>
    <scope>NUCLEOTIDE SEQUENCE [LARGE SCALE GENOMIC DNA]</scope>
    <source>
        <strain evidence="3">cv. 10/8</strain>
        <tissue evidence="2">Leaf</tissue>
    </source>
</reference>
<sequence length="95" mass="10409">MDSYKIVTGGPDDAYVNVWEVGTGEQTNSLHCCFSGCDAMAVDGCRIITAGYCNRSGHLTYRDFNNATSPVTKLENEPPTSKFWDSQSDDNSDDD</sequence>
<dbReference type="SUPFAM" id="SSF50978">
    <property type="entry name" value="WD40 repeat-like"/>
    <property type="match status" value="1"/>
</dbReference>
<dbReference type="Proteomes" id="UP000265520">
    <property type="component" value="Unassembled WGS sequence"/>
</dbReference>